<dbReference type="SUPFAM" id="SSF46785">
    <property type="entry name" value="Winged helix' DNA-binding domain"/>
    <property type="match status" value="1"/>
</dbReference>
<gene>
    <name evidence="2" type="ORF">AVDCRST_MAG58-1788</name>
</gene>
<organism evidence="2">
    <name type="scientific">uncultured Rubrobacteraceae bacterium</name>
    <dbReference type="NCBI Taxonomy" id="349277"/>
    <lineage>
        <taxon>Bacteria</taxon>
        <taxon>Bacillati</taxon>
        <taxon>Actinomycetota</taxon>
        <taxon>Rubrobacteria</taxon>
        <taxon>Rubrobacterales</taxon>
        <taxon>Rubrobacteraceae</taxon>
        <taxon>environmental samples</taxon>
    </lineage>
</organism>
<keyword evidence="1" id="KW-1133">Transmembrane helix</keyword>
<proteinExistence type="predicted"/>
<keyword evidence="1" id="KW-0812">Transmembrane</keyword>
<reference evidence="2" key="1">
    <citation type="submission" date="2020-02" db="EMBL/GenBank/DDBJ databases">
        <authorList>
            <person name="Meier V. D."/>
        </authorList>
    </citation>
    <scope>NUCLEOTIDE SEQUENCE</scope>
    <source>
        <strain evidence="2">AVDCRST_MAG58</strain>
    </source>
</reference>
<dbReference type="AlphaFoldDB" id="A0A6J4QXJ9"/>
<name>A0A6J4QXJ9_9ACTN</name>
<accession>A0A6J4QXJ9</accession>
<evidence type="ECO:0000313" key="2">
    <source>
        <dbReference type="EMBL" id="CAA9457894.1"/>
    </source>
</evidence>
<sequence>MCGGSYVGRGMRHGAWRRRGGREFLGRDVEKMRPGARISAALAVLLPVGLSGVFLVAFVPSLWWIFTTYFWIAFPAVGMLSSGIAGLDESRPVRVSEQERERELLEAIRESGETSAASAAARTSLTVAEADRRLKELAENGHIEVRARGGAIFYAMWEGAPENRLAKGD</sequence>
<evidence type="ECO:0000256" key="1">
    <source>
        <dbReference type="SAM" id="Phobius"/>
    </source>
</evidence>
<feature type="transmembrane region" description="Helical" evidence="1">
    <location>
        <begin position="69"/>
        <end position="87"/>
    </location>
</feature>
<dbReference type="EMBL" id="CADCVF010000040">
    <property type="protein sequence ID" value="CAA9457894.1"/>
    <property type="molecule type" value="Genomic_DNA"/>
</dbReference>
<keyword evidence="1" id="KW-0472">Membrane</keyword>
<dbReference type="InterPro" id="IPR036390">
    <property type="entry name" value="WH_DNA-bd_sf"/>
</dbReference>
<protein>
    <submittedName>
        <fullName evidence="2">Uncharacterized protein</fullName>
    </submittedName>
</protein>
<feature type="transmembrane region" description="Helical" evidence="1">
    <location>
        <begin position="40"/>
        <end position="63"/>
    </location>
</feature>